<accession>A0A919LAT7</accession>
<dbReference type="EMBL" id="BNCD01000049">
    <property type="protein sequence ID" value="GHH88989.1"/>
    <property type="molecule type" value="Genomic_DNA"/>
</dbReference>
<dbReference type="Pfam" id="PF20256">
    <property type="entry name" value="MoCoBD_2"/>
    <property type="match status" value="1"/>
</dbReference>
<evidence type="ECO:0000256" key="2">
    <source>
        <dbReference type="ARBA" id="ARBA00023002"/>
    </source>
</evidence>
<dbReference type="AlphaFoldDB" id="A0A919LAT7"/>
<dbReference type="Gene3D" id="3.90.1170.50">
    <property type="entry name" value="Aldehyde oxidase/xanthine dehydrogenase, a/b hammerhead"/>
    <property type="match status" value="1"/>
</dbReference>
<gene>
    <name evidence="4" type="ORF">GCM10018793_70610</name>
</gene>
<dbReference type="RefSeq" id="WP_189939246.1">
    <property type="nucleotide sequence ID" value="NZ_BNCD01000049.1"/>
</dbReference>
<keyword evidence="5" id="KW-1185">Reference proteome</keyword>
<evidence type="ECO:0000313" key="5">
    <source>
        <dbReference type="Proteomes" id="UP000603708"/>
    </source>
</evidence>
<dbReference type="InterPro" id="IPR000674">
    <property type="entry name" value="Ald_Oxase/Xan_DH_a/b"/>
</dbReference>
<dbReference type="InterPro" id="IPR016208">
    <property type="entry name" value="Ald_Oxase/xanthine_DH-like"/>
</dbReference>
<dbReference type="PANTHER" id="PTHR11908:SF132">
    <property type="entry name" value="ALDEHYDE OXIDASE 1-RELATED"/>
    <property type="match status" value="1"/>
</dbReference>
<protein>
    <submittedName>
        <fullName evidence="4">Acylaldehyde oxidase</fullName>
    </submittedName>
</protein>
<organism evidence="4 5">
    <name type="scientific">Streptomyces sulfonofaciens</name>
    <dbReference type="NCBI Taxonomy" id="68272"/>
    <lineage>
        <taxon>Bacteria</taxon>
        <taxon>Bacillati</taxon>
        <taxon>Actinomycetota</taxon>
        <taxon>Actinomycetes</taxon>
        <taxon>Kitasatosporales</taxon>
        <taxon>Streptomycetaceae</taxon>
        <taxon>Streptomyces</taxon>
    </lineage>
</organism>
<reference evidence="4" key="2">
    <citation type="submission" date="2020-09" db="EMBL/GenBank/DDBJ databases">
        <authorList>
            <person name="Sun Q."/>
            <person name="Ohkuma M."/>
        </authorList>
    </citation>
    <scope>NUCLEOTIDE SEQUENCE</scope>
    <source>
        <strain evidence="4">JCM 5069</strain>
    </source>
</reference>
<dbReference type="SMART" id="SM01008">
    <property type="entry name" value="Ald_Xan_dh_C"/>
    <property type="match status" value="1"/>
</dbReference>
<dbReference type="PANTHER" id="PTHR11908">
    <property type="entry name" value="XANTHINE DEHYDROGENASE"/>
    <property type="match status" value="1"/>
</dbReference>
<proteinExistence type="predicted"/>
<dbReference type="SUPFAM" id="SSF54665">
    <property type="entry name" value="CO dehydrogenase molybdoprotein N-domain-like"/>
    <property type="match status" value="1"/>
</dbReference>
<dbReference type="SUPFAM" id="SSF56003">
    <property type="entry name" value="Molybdenum cofactor-binding domain"/>
    <property type="match status" value="1"/>
</dbReference>
<dbReference type="GO" id="GO:0016491">
    <property type="term" value="F:oxidoreductase activity"/>
    <property type="evidence" value="ECO:0007669"/>
    <property type="project" value="UniProtKB-KW"/>
</dbReference>
<keyword evidence="2" id="KW-0560">Oxidoreductase</keyword>
<reference evidence="4" key="1">
    <citation type="journal article" date="2014" name="Int. J. Syst. Evol. Microbiol.">
        <title>Complete genome sequence of Corynebacterium casei LMG S-19264T (=DSM 44701T), isolated from a smear-ripened cheese.</title>
        <authorList>
            <consortium name="US DOE Joint Genome Institute (JGI-PGF)"/>
            <person name="Walter F."/>
            <person name="Albersmeier A."/>
            <person name="Kalinowski J."/>
            <person name="Ruckert C."/>
        </authorList>
    </citation>
    <scope>NUCLEOTIDE SEQUENCE</scope>
    <source>
        <strain evidence="4">JCM 5069</strain>
    </source>
</reference>
<dbReference type="Pfam" id="PF02738">
    <property type="entry name" value="MoCoBD_1"/>
    <property type="match status" value="1"/>
</dbReference>
<feature type="domain" description="Aldehyde oxidase/xanthine dehydrogenase a/b hammerhead" evidence="3">
    <location>
        <begin position="24"/>
        <end position="133"/>
    </location>
</feature>
<dbReference type="InterPro" id="IPR036856">
    <property type="entry name" value="Ald_Oxase/Xan_DH_a/b_sf"/>
</dbReference>
<dbReference type="Pfam" id="PF01315">
    <property type="entry name" value="Ald_Xan_dh_C"/>
    <property type="match status" value="1"/>
</dbReference>
<dbReference type="Gene3D" id="3.30.365.10">
    <property type="entry name" value="Aldehyde oxidase/xanthine dehydrogenase, molybdopterin binding domain"/>
    <property type="match status" value="4"/>
</dbReference>
<evidence type="ECO:0000256" key="1">
    <source>
        <dbReference type="ARBA" id="ARBA00022505"/>
    </source>
</evidence>
<dbReference type="InterPro" id="IPR037165">
    <property type="entry name" value="AldOxase/xan_DH_Mopterin-bd_sf"/>
</dbReference>
<name>A0A919LAT7_9ACTN</name>
<dbReference type="GO" id="GO:0005506">
    <property type="term" value="F:iron ion binding"/>
    <property type="evidence" value="ECO:0007669"/>
    <property type="project" value="InterPro"/>
</dbReference>
<evidence type="ECO:0000259" key="3">
    <source>
        <dbReference type="SMART" id="SM01008"/>
    </source>
</evidence>
<dbReference type="Proteomes" id="UP000603708">
    <property type="component" value="Unassembled WGS sequence"/>
</dbReference>
<dbReference type="InterPro" id="IPR008274">
    <property type="entry name" value="AldOxase/xan_DH_MoCoBD1"/>
</dbReference>
<dbReference type="InterPro" id="IPR046867">
    <property type="entry name" value="AldOxase/xan_DH_MoCoBD2"/>
</dbReference>
<sequence length="734" mass="77010">MTAVSSGKLLGEPVDRIDGHLKVTGGAPYPSDFSYPDMAHAALVQSTVAAGTIRSLDTAGALVAPGVLTVITHENAPALAEGPMTNIGPSPRFPLADNRILHHGQHVAVVVAETPEQARDAARLVRVEYDEAAPVLGVGNPDAPVLTDPYGMESSRGDVEAALAASDVQYDETFHMAPETNNPLGLFATVARWEDGRVTVHDSSQWPAMARQSIATVFGLPESAVRVLVPYLGGGFGAGLRTWPHAILAVLAARMLERPVKLVLTRPQMFTSVGHRPESVQRLRIGATTDGRLLAVDHEATATRGAEEMNIEPITMGTPDAYAWPSAATHDRLAALNIPNPGAMRAPGHAEGGFALESALDEISYRIGMDPLELRLRNHAEVHPSTGLPWSSNALRDCYRVGAERFGWSARPAEPRSLRDGAWLVGQGMAGVTFSRWAAVCRAQVSVGRDGAALVRCAGTDIGTGTYTITAQLAAELLGLDVEQVRVELGDSDLPLAPQSGGSGLALALSGAVEDAARNLLRAFLDTVRDDDSSPLRGRSLDEVAVTGGRIHLANDPSAGEDYAAILDRHGLRELVADGEKDPSPPEGLSMAPAGAFAAQFAEVRVHEELGIVRVSRLASAVDAGRVLNEKTARSQVIGAMVLGIGMALLEETSFDAGGRIANATLGDYLIPAHADVPDLDVAFVGGPDAFNAVGVKGLGEVGVVGVPAAIANAVHHATGRRIRSLPITLDKLL</sequence>
<keyword evidence="1" id="KW-0500">Molybdenum</keyword>
<evidence type="ECO:0000313" key="4">
    <source>
        <dbReference type="EMBL" id="GHH88989.1"/>
    </source>
</evidence>
<comment type="caution">
    <text evidence="4">The sequence shown here is derived from an EMBL/GenBank/DDBJ whole genome shotgun (WGS) entry which is preliminary data.</text>
</comment>